<dbReference type="InterPro" id="IPR011990">
    <property type="entry name" value="TPR-like_helical_dom_sf"/>
</dbReference>
<dbReference type="InterPro" id="IPR024983">
    <property type="entry name" value="CHAT_dom"/>
</dbReference>
<comment type="caution">
    <text evidence="2">The sequence shown here is derived from an EMBL/GenBank/DDBJ whole genome shotgun (WGS) entry which is preliminary data.</text>
</comment>
<proteinExistence type="predicted"/>
<dbReference type="PANTHER" id="PTHR10098">
    <property type="entry name" value="RAPSYN-RELATED"/>
    <property type="match status" value="1"/>
</dbReference>
<evidence type="ECO:0000259" key="1">
    <source>
        <dbReference type="Pfam" id="PF12770"/>
    </source>
</evidence>
<name>A0A8H7ILT4_9AGAM</name>
<reference evidence="2" key="1">
    <citation type="submission" date="2020-09" db="EMBL/GenBank/DDBJ databases">
        <title>Comparative genome analyses of four rice-infecting Rhizoctonia solani isolates reveal extensive enrichment of homogalacturonan modification genes.</title>
        <authorList>
            <person name="Lee D.-Y."/>
            <person name="Jeon J."/>
            <person name="Kim K.-T."/>
            <person name="Cheong K."/>
            <person name="Song H."/>
            <person name="Choi G."/>
            <person name="Ko J."/>
            <person name="Opiyo S.O."/>
            <person name="Zuo S."/>
            <person name="Madhav S."/>
            <person name="Lee Y.-H."/>
            <person name="Wang G.-L."/>
        </authorList>
    </citation>
    <scope>NUCLEOTIDE SEQUENCE</scope>
    <source>
        <strain evidence="2">AG1-IA B2</strain>
    </source>
</reference>
<sequence length="1046" mass="117407">MDELDYETLWEQATSHCEQFQQLGTLTDLEKAIELADPTYLPRGMLRYQVSGAGDFDDLKKSIECSVRALDLTPDDDPGLPVQLEIDQALISAFALAPDSQEESARPSCCPRILIYRAISTKKEFDDLEKSIEHCSRALALTPEGHPKLSDRHADLAAAYNEKFRRTRELEHLEKSIEHGSRALALTLDGHPKLSDWHGNLGVLYNDSYRYTGRIDDLEKSIEHCNHALALTTDGDRNLSDWHSTLGSSYNDRYQRLREVRDIEKSIEHSSCALALTPNGHPHLHYRNFELGVSYVDRYRRVGEVLDLEKAVEHCSCALVLTPEGHPDLPGRHSYLGTSYGIRYGRLGRLEDVEKAIEHFSSALALTPNGTQKLDELDKSIEHRSRALELTPDDHPGLPRRHADLGVSYTDRYRRMGEIEDLEKAIECDSRALALTFDIDPDLPRRHAALGRSYRHRYDRTRDLADLENIIKHDSRALALTPEDHPDLADRHNALGLAYSDLYRHVGGLEDLERSIQHFSRAFSLTLRDHPDLPHRHAALGMSYEDRYLRMGQKEDLEKSNEHLSLALALTTKPSRFALATLSKGHILPPPISTYTRLVLFGLLPRFLPSPSRLCCIQSSEYDIALEWLEHARCVVWNQTLMLRSPLDDLAESHPALTAQLQEYEGLLSQTRTLPGFENFLQPTKVNDLMRSARNGPVVVINCHETRCDALIIMPGEDHVRHIALASLTEQKTRDTCSEMEKLLQFQGLRQRGPRRPLQEQVQDVGPILAVLWYDIVKPVLDHLGYTVRLKSSAYNMVPYWCISFLPLHAAGDYEQPRSRVFDYAISSYTPTLAALLSPTPTAPNRTPRVLAIGQAGTPGCTPLPGTNTELSHVKARMEGKAEYSQLIDDQATTQVVLDAMEQHDWVHLACHAHQSAADPTSSGFFLHDGTLDLVAINRRSFKNKGLAFLSACQTATGDEQLPDEAIHLASGMLMAGYPSVIATMWSVMDEDAPFVADRVYAQLMESGMIGNGEAGRALHGAVAALRNEVGEKNFARWVPYIHIGS</sequence>
<dbReference type="AlphaFoldDB" id="A0A8H7ILT4"/>
<dbReference type="EMBL" id="JACYCF010000001">
    <property type="protein sequence ID" value="KAF8761231.1"/>
    <property type="molecule type" value="Genomic_DNA"/>
</dbReference>
<accession>A0A8H7ILT4</accession>
<dbReference type="Proteomes" id="UP000614334">
    <property type="component" value="Unassembled WGS sequence"/>
</dbReference>
<organism evidence="2 3">
    <name type="scientific">Rhizoctonia solani</name>
    <dbReference type="NCBI Taxonomy" id="456999"/>
    <lineage>
        <taxon>Eukaryota</taxon>
        <taxon>Fungi</taxon>
        <taxon>Dikarya</taxon>
        <taxon>Basidiomycota</taxon>
        <taxon>Agaricomycotina</taxon>
        <taxon>Agaricomycetes</taxon>
        <taxon>Cantharellales</taxon>
        <taxon>Ceratobasidiaceae</taxon>
        <taxon>Rhizoctonia</taxon>
    </lineage>
</organism>
<protein>
    <submittedName>
        <fullName evidence="2">TPR-like protein</fullName>
    </submittedName>
</protein>
<feature type="domain" description="CHAT" evidence="1">
    <location>
        <begin position="804"/>
        <end position="1046"/>
    </location>
</feature>
<gene>
    <name evidence="2" type="ORF">RHS01_01247</name>
</gene>
<evidence type="ECO:0000313" key="3">
    <source>
        <dbReference type="Proteomes" id="UP000614334"/>
    </source>
</evidence>
<dbReference type="SUPFAM" id="SSF48452">
    <property type="entry name" value="TPR-like"/>
    <property type="match status" value="3"/>
</dbReference>
<evidence type="ECO:0000313" key="2">
    <source>
        <dbReference type="EMBL" id="KAF8761231.1"/>
    </source>
</evidence>
<dbReference type="Gene3D" id="1.25.40.10">
    <property type="entry name" value="Tetratricopeptide repeat domain"/>
    <property type="match status" value="3"/>
</dbReference>
<dbReference type="PANTHER" id="PTHR10098:SF108">
    <property type="entry name" value="TETRATRICOPEPTIDE REPEAT PROTEIN 28"/>
    <property type="match status" value="1"/>
</dbReference>
<dbReference type="Pfam" id="PF12770">
    <property type="entry name" value="CHAT"/>
    <property type="match status" value="1"/>
</dbReference>